<organism evidence="1 2">
    <name type="scientific">Laspinema palackyanum D2a</name>
    <dbReference type="NCBI Taxonomy" id="2953684"/>
    <lineage>
        <taxon>Bacteria</taxon>
        <taxon>Bacillati</taxon>
        <taxon>Cyanobacteriota</taxon>
        <taxon>Cyanophyceae</taxon>
        <taxon>Oscillatoriophycideae</taxon>
        <taxon>Oscillatoriales</taxon>
        <taxon>Laspinemataceae</taxon>
        <taxon>Laspinema</taxon>
        <taxon>Laspinema palackyanum</taxon>
    </lineage>
</organism>
<evidence type="ECO:0000313" key="2">
    <source>
        <dbReference type="Proteomes" id="UP001525890"/>
    </source>
</evidence>
<comment type="caution">
    <text evidence="1">The sequence shown here is derived from an EMBL/GenBank/DDBJ whole genome shotgun (WGS) entry which is preliminary data.</text>
</comment>
<reference evidence="1 2" key="1">
    <citation type="journal article" date="2022" name="Front. Microbiol.">
        <title>High genomic differentiation and limited gene flow indicate recent cryptic speciation within the genus Laspinema (cyanobacteria).</title>
        <authorList>
            <person name="Stanojkovic A."/>
            <person name="Skoupy S."/>
            <person name="Skaloud P."/>
            <person name="Dvorak P."/>
        </authorList>
    </citation>
    <scope>NUCLEOTIDE SEQUENCE [LARGE SCALE GENOMIC DNA]</scope>
    <source>
        <strain evidence="1 2">D2a</strain>
    </source>
</reference>
<name>A0ABT2N291_9CYAN</name>
<protein>
    <submittedName>
        <fullName evidence="1">Uncharacterized protein</fullName>
    </submittedName>
</protein>
<keyword evidence="2" id="KW-1185">Reference proteome</keyword>
<dbReference type="EMBL" id="JAMXFF010000058">
    <property type="protein sequence ID" value="MCT7969757.1"/>
    <property type="molecule type" value="Genomic_DNA"/>
</dbReference>
<evidence type="ECO:0000313" key="1">
    <source>
        <dbReference type="EMBL" id="MCT7969757.1"/>
    </source>
</evidence>
<gene>
    <name evidence="1" type="ORF">NG799_25930</name>
</gene>
<sequence length="72" mass="8491">MTESELKQNVIAALRTANDDKYGIFPTRIRDYIREKNSGIFVDLKDIRKVLEHLQARGIARQSFDKWKLVNR</sequence>
<dbReference type="RefSeq" id="WP_368009204.1">
    <property type="nucleotide sequence ID" value="NZ_JAMXFF010000058.1"/>
</dbReference>
<proteinExistence type="predicted"/>
<dbReference type="Proteomes" id="UP001525890">
    <property type="component" value="Unassembled WGS sequence"/>
</dbReference>
<accession>A0ABT2N291</accession>